<comment type="caution">
    <text evidence="1">The sequence shown here is derived from an EMBL/GenBank/DDBJ whole genome shotgun (WGS) entry which is preliminary data.</text>
</comment>
<accession>A0ABT8CSE0</accession>
<evidence type="ECO:0000313" key="2">
    <source>
        <dbReference type="Proteomes" id="UP001242368"/>
    </source>
</evidence>
<gene>
    <name evidence="1" type="ORF">QW060_07870</name>
</gene>
<dbReference type="Gene3D" id="2.40.128.640">
    <property type="match status" value="1"/>
</dbReference>
<dbReference type="Proteomes" id="UP001242368">
    <property type="component" value="Unassembled WGS sequence"/>
</dbReference>
<dbReference type="InterPro" id="IPR007298">
    <property type="entry name" value="Cu-R_lipoprotein_NlpE"/>
</dbReference>
<protein>
    <submittedName>
        <fullName evidence="1">Copper resistance protein NlpE N-terminal domain-containing protein</fullName>
    </submittedName>
</protein>
<keyword evidence="2" id="KW-1185">Reference proteome</keyword>
<dbReference type="Pfam" id="PF04170">
    <property type="entry name" value="NlpE"/>
    <property type="match status" value="1"/>
</dbReference>
<dbReference type="RefSeq" id="WP_290363094.1">
    <property type="nucleotide sequence ID" value="NZ_JAUFQU010000001.1"/>
</dbReference>
<dbReference type="PROSITE" id="PS51257">
    <property type="entry name" value="PROKAR_LIPOPROTEIN"/>
    <property type="match status" value="1"/>
</dbReference>
<evidence type="ECO:0000313" key="1">
    <source>
        <dbReference type="EMBL" id="MDN3707051.1"/>
    </source>
</evidence>
<organism evidence="1 2">
    <name type="scientific">Paenimyroides ceti</name>
    <dbReference type="NCBI Taxonomy" id="395087"/>
    <lineage>
        <taxon>Bacteria</taxon>
        <taxon>Pseudomonadati</taxon>
        <taxon>Bacteroidota</taxon>
        <taxon>Flavobacteriia</taxon>
        <taxon>Flavobacteriales</taxon>
        <taxon>Flavobacteriaceae</taxon>
        <taxon>Paenimyroides</taxon>
    </lineage>
</organism>
<proteinExistence type="predicted"/>
<reference evidence="2" key="1">
    <citation type="journal article" date="2019" name="Int. J. Syst. Evol. Microbiol.">
        <title>The Global Catalogue of Microorganisms (GCM) 10K type strain sequencing project: providing services to taxonomists for standard genome sequencing and annotation.</title>
        <authorList>
            <consortium name="The Broad Institute Genomics Platform"/>
            <consortium name="The Broad Institute Genome Sequencing Center for Infectious Disease"/>
            <person name="Wu L."/>
            <person name="Ma J."/>
        </authorList>
    </citation>
    <scope>NUCLEOTIDE SEQUENCE [LARGE SCALE GENOMIC DNA]</scope>
    <source>
        <strain evidence="2">CECT 7184</strain>
    </source>
</reference>
<name>A0ABT8CSE0_9FLAO</name>
<dbReference type="EMBL" id="JAUFQU010000001">
    <property type="protein sequence ID" value="MDN3707051.1"/>
    <property type="molecule type" value="Genomic_DNA"/>
</dbReference>
<sequence length="263" mass="30056">MKLKYSVLAITGGIILTSCSLKSKDKTPVFIQPALLDTIFNNAYEGTIPCPDCPGIETIVHIYRDSTISRTAYYQGREQLPETKIGTWKLKDSIFETTFDREKLFYKIKSGNVILRVGSDFKEVEGKLAKDYILTKAHPFDVKNIIGTYIIGDTLGEYKKLVINNIAKQQFNISFEHQIKQDSLLNCSYEFKAKLNKENNLETDLQTLNDSLKGQIKILFTKHAAHLYYKDISASQPFILCKEHPQESMQGSYKSINNRSYQQ</sequence>